<feature type="compositionally biased region" description="Gly residues" evidence="1">
    <location>
        <begin position="50"/>
        <end position="64"/>
    </location>
</feature>
<evidence type="ECO:0000313" key="4">
    <source>
        <dbReference type="EMBL" id="GHA65197.1"/>
    </source>
</evidence>
<evidence type="ECO:0000256" key="2">
    <source>
        <dbReference type="SAM" id="SignalP"/>
    </source>
</evidence>
<evidence type="ECO:0000259" key="3">
    <source>
        <dbReference type="Pfam" id="PF13349"/>
    </source>
</evidence>
<name>A0A918SR22_9ACTN</name>
<protein>
    <recommendedName>
        <fullName evidence="3">DUF4097 domain-containing protein</fullName>
    </recommendedName>
</protein>
<reference evidence="4" key="1">
    <citation type="journal article" date="2014" name="Int. J. Syst. Evol. Microbiol.">
        <title>Complete genome sequence of Corynebacterium casei LMG S-19264T (=DSM 44701T), isolated from a smear-ripened cheese.</title>
        <authorList>
            <consortium name="US DOE Joint Genome Institute (JGI-PGF)"/>
            <person name="Walter F."/>
            <person name="Albersmeier A."/>
            <person name="Kalinowski J."/>
            <person name="Ruckert C."/>
        </authorList>
    </citation>
    <scope>NUCLEOTIDE SEQUENCE</scope>
    <source>
        <strain evidence="4">JCM 4518</strain>
    </source>
</reference>
<evidence type="ECO:0000313" key="5">
    <source>
        <dbReference type="Proteomes" id="UP000644020"/>
    </source>
</evidence>
<dbReference type="Pfam" id="PF13349">
    <property type="entry name" value="DUF4097"/>
    <property type="match status" value="1"/>
</dbReference>
<feature type="region of interest" description="Disordered" evidence="1">
    <location>
        <begin position="49"/>
        <end position="69"/>
    </location>
</feature>
<keyword evidence="2" id="KW-0732">Signal</keyword>
<sequence>MRRRPHRLVILAAAGLTTAGLAACGPLMSSTFEDDGTLGEKITSVRLENGSGGVTLNGRTGGGSPSLHREVQYRGDRPEGASHRIEDGVLVLRGCGDRCSVRYTVDLPAGLPVTGGVSNGDVRLNEVGAVRITSGNGRIELDGVTGTVDVRSSNGRITGRNIKGPRIEAHTTNGDVTLAPATPADVRAGTSNGAIRVTVPKARYRVTATTDNGRKDIGVPTDPAGTYALDLTSDNGDITARHS</sequence>
<accession>A0A918SR22</accession>
<feature type="chain" id="PRO_5037861910" description="DUF4097 domain-containing protein" evidence="2">
    <location>
        <begin position="23"/>
        <end position="243"/>
    </location>
</feature>
<feature type="signal peptide" evidence="2">
    <location>
        <begin position="1"/>
        <end position="22"/>
    </location>
</feature>
<evidence type="ECO:0000256" key="1">
    <source>
        <dbReference type="SAM" id="MobiDB-lite"/>
    </source>
</evidence>
<gene>
    <name evidence="4" type="ORF">GCM10010305_03540</name>
</gene>
<proteinExistence type="predicted"/>
<keyword evidence="5" id="KW-1185">Reference proteome</keyword>
<reference evidence="4" key="2">
    <citation type="submission" date="2020-09" db="EMBL/GenBank/DDBJ databases">
        <authorList>
            <person name="Sun Q."/>
            <person name="Ohkuma M."/>
        </authorList>
    </citation>
    <scope>NUCLEOTIDE SEQUENCE</scope>
    <source>
        <strain evidence="4">JCM 4518</strain>
    </source>
</reference>
<dbReference type="PROSITE" id="PS51257">
    <property type="entry name" value="PROKAR_LIPOPROTEIN"/>
    <property type="match status" value="1"/>
</dbReference>
<dbReference type="EMBL" id="BMUL01000001">
    <property type="protein sequence ID" value="GHA65197.1"/>
    <property type="molecule type" value="Genomic_DNA"/>
</dbReference>
<comment type="caution">
    <text evidence="4">The sequence shown here is derived from an EMBL/GenBank/DDBJ whole genome shotgun (WGS) entry which is preliminary data.</text>
</comment>
<dbReference type="Proteomes" id="UP000644020">
    <property type="component" value="Unassembled WGS sequence"/>
</dbReference>
<feature type="domain" description="DUF4097" evidence="3">
    <location>
        <begin position="118"/>
        <end position="240"/>
    </location>
</feature>
<dbReference type="AlphaFoldDB" id="A0A918SR22"/>
<dbReference type="InterPro" id="IPR025164">
    <property type="entry name" value="Toastrack_DUF4097"/>
</dbReference>
<dbReference type="RefSeq" id="WP_189974663.1">
    <property type="nucleotide sequence ID" value="NZ_BMUL01000001.1"/>
</dbReference>
<organism evidence="4 5">
    <name type="scientific">Streptomyces termitum</name>
    <dbReference type="NCBI Taxonomy" id="67368"/>
    <lineage>
        <taxon>Bacteria</taxon>
        <taxon>Bacillati</taxon>
        <taxon>Actinomycetota</taxon>
        <taxon>Actinomycetes</taxon>
        <taxon>Kitasatosporales</taxon>
        <taxon>Streptomycetaceae</taxon>
        <taxon>Streptomyces</taxon>
    </lineage>
</organism>